<proteinExistence type="predicted"/>
<dbReference type="GeneID" id="73291658"/>
<organism evidence="1 2">
    <name type="scientific">Natronosalvus rutilus</name>
    <dbReference type="NCBI Taxonomy" id="2953753"/>
    <lineage>
        <taxon>Archaea</taxon>
        <taxon>Methanobacteriati</taxon>
        <taxon>Methanobacteriota</taxon>
        <taxon>Stenosarchaea group</taxon>
        <taxon>Halobacteria</taxon>
        <taxon>Halobacteriales</taxon>
        <taxon>Natrialbaceae</taxon>
        <taxon>Natronosalvus</taxon>
    </lineage>
</organism>
<dbReference type="AlphaFoldDB" id="A0A9E7N7V9"/>
<dbReference type="Proteomes" id="UP001056855">
    <property type="component" value="Chromosome"/>
</dbReference>
<name>A0A9E7N7V9_9EURY</name>
<keyword evidence="2" id="KW-1185">Reference proteome</keyword>
<dbReference type="EMBL" id="CP100355">
    <property type="protein sequence ID" value="UTF53327.1"/>
    <property type="molecule type" value="Genomic_DNA"/>
</dbReference>
<gene>
    <name evidence="1" type="ORF">NGM29_16390</name>
</gene>
<protein>
    <submittedName>
        <fullName evidence="1">Zf-TFIIB domain-containing protein</fullName>
    </submittedName>
</protein>
<reference evidence="1" key="1">
    <citation type="submission" date="2022-06" db="EMBL/GenBank/DDBJ databases">
        <title>Diverse halophilic archaea isolated from saline environments.</title>
        <authorList>
            <person name="Cui H.-L."/>
        </authorList>
    </citation>
    <scope>NUCLEOTIDE SEQUENCE</scope>
    <source>
        <strain evidence="1">WLHS1</strain>
    </source>
</reference>
<accession>A0A9E7N7V9</accession>
<dbReference type="KEGG" id="sawl:NGM29_16390"/>
<dbReference type="RefSeq" id="WP_254157691.1">
    <property type="nucleotide sequence ID" value="NZ_CP100355.1"/>
</dbReference>
<evidence type="ECO:0000313" key="1">
    <source>
        <dbReference type="EMBL" id="UTF53327.1"/>
    </source>
</evidence>
<evidence type="ECO:0000313" key="2">
    <source>
        <dbReference type="Proteomes" id="UP001056855"/>
    </source>
</evidence>
<sequence length="45" mass="5032">MPTCPYCKRTVETSALVRHETGDLLIVHCPDCHGALGTYREPGRF</sequence>